<evidence type="ECO:0000313" key="3">
    <source>
        <dbReference type="Proteomes" id="UP000270094"/>
    </source>
</evidence>
<name>A0A3P7IW48_STRVU</name>
<dbReference type="OrthoDB" id="5849529at2759"/>
<organism evidence="2 3">
    <name type="scientific">Strongylus vulgaris</name>
    <name type="common">Blood worm</name>
    <dbReference type="NCBI Taxonomy" id="40348"/>
    <lineage>
        <taxon>Eukaryota</taxon>
        <taxon>Metazoa</taxon>
        <taxon>Ecdysozoa</taxon>
        <taxon>Nematoda</taxon>
        <taxon>Chromadorea</taxon>
        <taxon>Rhabditida</taxon>
        <taxon>Rhabditina</taxon>
        <taxon>Rhabditomorpha</taxon>
        <taxon>Strongyloidea</taxon>
        <taxon>Strongylidae</taxon>
        <taxon>Strongylus</taxon>
    </lineage>
</organism>
<dbReference type="Proteomes" id="UP000270094">
    <property type="component" value="Unassembled WGS sequence"/>
</dbReference>
<evidence type="ECO:0000313" key="2">
    <source>
        <dbReference type="EMBL" id="VDM77260.1"/>
    </source>
</evidence>
<keyword evidence="3" id="KW-1185">Reference proteome</keyword>
<reference evidence="2 3" key="1">
    <citation type="submission" date="2018-11" db="EMBL/GenBank/DDBJ databases">
        <authorList>
            <consortium name="Pathogen Informatics"/>
        </authorList>
    </citation>
    <scope>NUCLEOTIDE SEQUENCE [LARGE SCALE GENOMIC DNA]</scope>
</reference>
<evidence type="ECO:0000256" key="1">
    <source>
        <dbReference type="SAM" id="MobiDB-lite"/>
    </source>
</evidence>
<dbReference type="AlphaFoldDB" id="A0A3P7IW48"/>
<protein>
    <submittedName>
        <fullName evidence="2">Uncharacterized protein</fullName>
    </submittedName>
</protein>
<feature type="region of interest" description="Disordered" evidence="1">
    <location>
        <begin position="79"/>
        <end position="100"/>
    </location>
</feature>
<proteinExistence type="predicted"/>
<sequence length="100" mass="11165">MESITMRFYANLFRSSTPVSNPVIPTGKIPRILPAEVRAAIKTMKAATVPGPDHISADLLRAEGIAYTRYLRKMKRLTFKRKESPTSGEPPEQSSFTEGR</sequence>
<gene>
    <name evidence="2" type="ORF">SVUK_LOCUS12258</name>
</gene>
<dbReference type="EMBL" id="UYYB01098782">
    <property type="protein sequence ID" value="VDM77260.1"/>
    <property type="molecule type" value="Genomic_DNA"/>
</dbReference>
<accession>A0A3P7IW48</accession>